<dbReference type="EMBL" id="MLAK01000217">
    <property type="protein sequence ID" value="OHT15501.1"/>
    <property type="molecule type" value="Genomic_DNA"/>
</dbReference>
<sequence>MIDVRINSVQIRINLETAQCVSQKIARIVNSTFPPTDIINFNIPEITNESFIKNDIKNVLNGKCINLDINTIYYYEVFGEVLQIPSILNLITKWKEYSSKPQTDKIDLNCQLLIDLQHRLLNITRDNFDGTYVFLRNNQDQIGTYCLFISFYEIYYARPFLLDNLVELLQKLGVIKDFASFCLKHSNEATVIVDRKRSLLLRKLYFLKLIDRSKISLSPFCKDSYLFYEDGNNIIMNNPSAIAEAIRNDNLKQFVYILNTENMSMEMNIPKSTFETCDINIDIPLICYSAFYSAKKCFDLLLNNKVMIPKDLPKYAVAGGNFDIIQQCEKLNLDFSHTFKYSVKYHRNDVFDWLFENKRDSFQTIDFCCLFWANYEAFFHLVKKGFLNCSEINIAFLYKIKLLLNWIIENEFYCIVEDRFSSSLRLLLRDYDLSENIILDIINKLMLKSQKIDWKSDKLRSILRKKEKYQNILNFIERSLND</sequence>
<reference evidence="2" key="1">
    <citation type="submission" date="2016-10" db="EMBL/GenBank/DDBJ databases">
        <authorList>
            <person name="Benchimol M."/>
            <person name="Almeida L.G."/>
            <person name="Vasconcelos A.T."/>
            <person name="Perreira-Neves A."/>
            <person name="Rosa I.A."/>
            <person name="Tasca T."/>
            <person name="Bogo M.R."/>
            <person name="de Souza W."/>
        </authorList>
    </citation>
    <scope>NUCLEOTIDE SEQUENCE [LARGE SCALE GENOMIC DNA]</scope>
    <source>
        <strain evidence="2">K</strain>
    </source>
</reference>
<protein>
    <recommendedName>
        <fullName evidence="1">DUF3447 domain-containing protein</fullName>
    </recommendedName>
</protein>
<feature type="domain" description="DUF3447" evidence="1">
    <location>
        <begin position="308"/>
        <end position="379"/>
    </location>
</feature>
<dbReference type="RefSeq" id="XP_068368637.1">
    <property type="nucleotide sequence ID" value="XM_068490922.1"/>
</dbReference>
<dbReference type="PANTHER" id="PTHR24159">
    <property type="match status" value="1"/>
</dbReference>
<gene>
    <name evidence="2" type="ORF">TRFO_02813</name>
</gene>
<accession>A0A1J4L0U9</accession>
<dbReference type="PANTHER" id="PTHR24159:SF5">
    <property type="entry name" value="ANK_REP_REGION DOMAIN-CONTAINING PROTEIN"/>
    <property type="match status" value="1"/>
</dbReference>
<dbReference type="GeneID" id="94825626"/>
<organism evidence="2 3">
    <name type="scientific">Tritrichomonas foetus</name>
    <dbReference type="NCBI Taxonomy" id="1144522"/>
    <lineage>
        <taxon>Eukaryota</taxon>
        <taxon>Metamonada</taxon>
        <taxon>Parabasalia</taxon>
        <taxon>Tritrichomonadida</taxon>
        <taxon>Tritrichomonadidae</taxon>
        <taxon>Tritrichomonas</taxon>
    </lineage>
</organism>
<dbReference type="SUPFAM" id="SSF48403">
    <property type="entry name" value="Ankyrin repeat"/>
    <property type="match status" value="1"/>
</dbReference>
<evidence type="ECO:0000313" key="2">
    <source>
        <dbReference type="EMBL" id="OHT15501.1"/>
    </source>
</evidence>
<comment type="caution">
    <text evidence="2">The sequence shown here is derived from an EMBL/GenBank/DDBJ whole genome shotgun (WGS) entry which is preliminary data.</text>
</comment>
<evidence type="ECO:0000259" key="1">
    <source>
        <dbReference type="Pfam" id="PF11929"/>
    </source>
</evidence>
<dbReference type="AlphaFoldDB" id="A0A1J4L0U9"/>
<name>A0A1J4L0U9_9EUKA</name>
<dbReference type="Pfam" id="PF11929">
    <property type="entry name" value="DUF3447"/>
    <property type="match status" value="1"/>
</dbReference>
<dbReference type="InterPro" id="IPR020683">
    <property type="entry name" value="DUF3447"/>
</dbReference>
<dbReference type="InterPro" id="IPR036770">
    <property type="entry name" value="Ankyrin_rpt-contain_sf"/>
</dbReference>
<proteinExistence type="predicted"/>
<dbReference type="Proteomes" id="UP000179807">
    <property type="component" value="Unassembled WGS sequence"/>
</dbReference>
<keyword evidence="3" id="KW-1185">Reference proteome</keyword>
<evidence type="ECO:0000313" key="3">
    <source>
        <dbReference type="Proteomes" id="UP000179807"/>
    </source>
</evidence>
<dbReference type="VEuPathDB" id="TrichDB:TRFO_02813"/>